<dbReference type="Pfam" id="PF02518">
    <property type="entry name" value="HATPase_c"/>
    <property type="match status" value="1"/>
</dbReference>
<name>A0A398CL50_9BACL</name>
<dbReference type="PROSITE" id="PS50885">
    <property type="entry name" value="HAMP"/>
    <property type="match status" value="1"/>
</dbReference>
<dbReference type="InterPro" id="IPR010559">
    <property type="entry name" value="Sig_transdc_His_kin_internal"/>
</dbReference>
<evidence type="ECO:0000313" key="15">
    <source>
        <dbReference type="EMBL" id="RIE01628.1"/>
    </source>
</evidence>
<dbReference type="InterPro" id="IPR003660">
    <property type="entry name" value="HAMP_dom"/>
</dbReference>
<dbReference type="InterPro" id="IPR036890">
    <property type="entry name" value="HATPase_C_sf"/>
</dbReference>
<keyword evidence="8 15" id="KW-0418">Kinase</keyword>
<evidence type="ECO:0000256" key="2">
    <source>
        <dbReference type="ARBA" id="ARBA00004651"/>
    </source>
</evidence>
<keyword evidence="6" id="KW-0808">Transferase</keyword>
<keyword evidence="4" id="KW-1003">Cell membrane</keyword>
<feature type="transmembrane region" description="Helical" evidence="12">
    <location>
        <begin position="302"/>
        <end position="325"/>
    </location>
</feature>
<accession>A0A398CL50</accession>
<keyword evidence="10" id="KW-0902">Two-component regulatory system</keyword>
<evidence type="ECO:0000256" key="12">
    <source>
        <dbReference type="SAM" id="Phobius"/>
    </source>
</evidence>
<evidence type="ECO:0000259" key="14">
    <source>
        <dbReference type="PROSITE" id="PS50885"/>
    </source>
</evidence>
<evidence type="ECO:0000313" key="16">
    <source>
        <dbReference type="Proteomes" id="UP000266340"/>
    </source>
</evidence>
<dbReference type="Gene3D" id="3.30.565.10">
    <property type="entry name" value="Histidine kinase-like ATPase, C-terminal domain"/>
    <property type="match status" value="1"/>
</dbReference>
<dbReference type="Pfam" id="PF06580">
    <property type="entry name" value="His_kinase"/>
    <property type="match status" value="1"/>
</dbReference>
<comment type="catalytic activity">
    <reaction evidence="1">
        <text>ATP + protein L-histidine = ADP + protein N-phospho-L-histidine.</text>
        <dbReference type="EC" id="2.7.13.3"/>
    </reaction>
</comment>
<dbReference type="PANTHER" id="PTHR34220:SF7">
    <property type="entry name" value="SENSOR HISTIDINE KINASE YPDA"/>
    <property type="match status" value="1"/>
</dbReference>
<keyword evidence="16" id="KW-1185">Reference proteome</keyword>
<feature type="domain" description="HAMP" evidence="14">
    <location>
        <begin position="322"/>
        <end position="375"/>
    </location>
</feature>
<evidence type="ECO:0000256" key="6">
    <source>
        <dbReference type="ARBA" id="ARBA00022679"/>
    </source>
</evidence>
<keyword evidence="12" id="KW-0812">Transmembrane</keyword>
<sequence>MNMKTIYHRMKPKRLKGKLFLSMLVFIIFPLILLNIYLFNEFEVALQDKIVAQSSKGLDQLKQSTEDLMSLVYKTLVMVQNDNAIHNVLTEPEKYTVLDRIHRTEHVLKNIDNSIFLFNSQIVYYTLLDLNGNVYTSFQPQEMLNYDTLKSESWAQQLNADRPYMWIANDPNYVSRDITSSKYLLTLSSTMRDTNKTPFSLARISIDYEAWFKASVQSNEEHQYYIINHAGMLVSSFNSEQALDSRILSFFSENTEKSGFYFDQSTDSLINYRSIPQLDWYFVDVIPRKVLFNEVRLLKIKFFSIFFAFIVLFIGINMFISYKFTKPLTVLEKKMSSIVNQNLKLTISEKNYTGEILQLIRSFNQMSTDMNKMVKLLKDEQKQREMVHFQMLLSQINPHFLLNTLNTIKWLAIRKGDKDIPDICVSLGHILETSLHSEVELIFLKDELKLIEDYLLIHELRFNDQLNVQYEYSSGMDYALVPKLSIQPLIENSIIHGIAPLKGQGMITVRIFTQNKLLYIEIEDNGVGIKEQNRQQRERSRKGIGLQNLKERLHILFKEDGLLEVVPLEQGTLVRMQLPYLLSSPYERG</sequence>
<keyword evidence="5" id="KW-0597">Phosphoprotein</keyword>
<dbReference type="Proteomes" id="UP000266340">
    <property type="component" value="Unassembled WGS sequence"/>
</dbReference>
<dbReference type="EC" id="2.7.13.3" evidence="3"/>
<keyword evidence="12" id="KW-1133">Transmembrane helix</keyword>
<evidence type="ECO:0000256" key="4">
    <source>
        <dbReference type="ARBA" id="ARBA00022475"/>
    </source>
</evidence>
<dbReference type="Gene3D" id="6.10.340.10">
    <property type="match status" value="1"/>
</dbReference>
<dbReference type="GO" id="GO:0005524">
    <property type="term" value="F:ATP binding"/>
    <property type="evidence" value="ECO:0007669"/>
    <property type="project" value="UniProtKB-KW"/>
</dbReference>
<dbReference type="RefSeq" id="WP_119151881.1">
    <property type="nucleotide sequence ID" value="NZ_JBHSOV010000032.1"/>
</dbReference>
<evidence type="ECO:0000256" key="10">
    <source>
        <dbReference type="ARBA" id="ARBA00023012"/>
    </source>
</evidence>
<feature type="domain" description="Histidine kinase" evidence="13">
    <location>
        <begin position="486"/>
        <end position="582"/>
    </location>
</feature>
<evidence type="ECO:0000256" key="1">
    <source>
        <dbReference type="ARBA" id="ARBA00000085"/>
    </source>
</evidence>
<feature type="transmembrane region" description="Helical" evidence="12">
    <location>
        <begin position="20"/>
        <end position="39"/>
    </location>
</feature>
<comment type="caution">
    <text evidence="15">The sequence shown here is derived from an EMBL/GenBank/DDBJ whole genome shotgun (WGS) entry which is preliminary data.</text>
</comment>
<keyword evidence="9" id="KW-0067">ATP-binding</keyword>
<dbReference type="InterPro" id="IPR005467">
    <property type="entry name" value="His_kinase_dom"/>
</dbReference>
<dbReference type="AlphaFoldDB" id="A0A398CL50"/>
<dbReference type="InterPro" id="IPR050640">
    <property type="entry name" value="Bact_2-comp_sensor_kinase"/>
</dbReference>
<dbReference type="InterPro" id="IPR003594">
    <property type="entry name" value="HATPase_dom"/>
</dbReference>
<keyword evidence="11 12" id="KW-0472">Membrane</keyword>
<evidence type="ECO:0000256" key="11">
    <source>
        <dbReference type="ARBA" id="ARBA00023136"/>
    </source>
</evidence>
<dbReference type="GO" id="GO:0000155">
    <property type="term" value="F:phosphorelay sensor kinase activity"/>
    <property type="evidence" value="ECO:0007669"/>
    <property type="project" value="InterPro"/>
</dbReference>
<dbReference type="SUPFAM" id="SSF55874">
    <property type="entry name" value="ATPase domain of HSP90 chaperone/DNA topoisomerase II/histidine kinase"/>
    <property type="match status" value="1"/>
</dbReference>
<dbReference type="EMBL" id="QXJM01000040">
    <property type="protein sequence ID" value="RIE01628.1"/>
    <property type="molecule type" value="Genomic_DNA"/>
</dbReference>
<evidence type="ECO:0000256" key="9">
    <source>
        <dbReference type="ARBA" id="ARBA00022840"/>
    </source>
</evidence>
<dbReference type="SUPFAM" id="SSF158472">
    <property type="entry name" value="HAMP domain-like"/>
    <property type="match status" value="1"/>
</dbReference>
<evidence type="ECO:0000256" key="8">
    <source>
        <dbReference type="ARBA" id="ARBA00022777"/>
    </source>
</evidence>
<dbReference type="PROSITE" id="PS50109">
    <property type="entry name" value="HIS_KIN"/>
    <property type="match status" value="1"/>
</dbReference>
<dbReference type="OrthoDB" id="2638092at2"/>
<proteinExistence type="predicted"/>
<dbReference type="GO" id="GO:0005886">
    <property type="term" value="C:plasma membrane"/>
    <property type="evidence" value="ECO:0007669"/>
    <property type="project" value="UniProtKB-SubCell"/>
</dbReference>
<evidence type="ECO:0000256" key="3">
    <source>
        <dbReference type="ARBA" id="ARBA00012438"/>
    </source>
</evidence>
<reference evidence="15 16" key="1">
    <citation type="submission" date="2018-09" db="EMBL/GenBank/DDBJ databases">
        <title>Cohnella cavernae sp. nov., isolated from a karst cave.</title>
        <authorList>
            <person name="Zhu H."/>
        </authorList>
    </citation>
    <scope>NUCLEOTIDE SEQUENCE [LARGE SCALE GENOMIC DNA]</scope>
    <source>
        <strain evidence="15 16">K2E09-144</strain>
    </source>
</reference>
<dbReference type="Pfam" id="PF00672">
    <property type="entry name" value="HAMP"/>
    <property type="match status" value="1"/>
</dbReference>
<keyword evidence="7" id="KW-0547">Nucleotide-binding</keyword>
<evidence type="ECO:0000256" key="7">
    <source>
        <dbReference type="ARBA" id="ARBA00022741"/>
    </source>
</evidence>
<comment type="subcellular location">
    <subcellularLocation>
        <location evidence="2">Cell membrane</location>
        <topology evidence="2">Multi-pass membrane protein</topology>
    </subcellularLocation>
</comment>
<evidence type="ECO:0000259" key="13">
    <source>
        <dbReference type="PROSITE" id="PS50109"/>
    </source>
</evidence>
<dbReference type="SMART" id="SM00304">
    <property type="entry name" value="HAMP"/>
    <property type="match status" value="1"/>
</dbReference>
<protein>
    <recommendedName>
        <fullName evidence="3">histidine kinase</fullName>
        <ecNumber evidence="3">2.7.13.3</ecNumber>
    </recommendedName>
</protein>
<gene>
    <name evidence="15" type="ORF">D3H35_25130</name>
</gene>
<organism evidence="15 16">
    <name type="scientific">Cohnella faecalis</name>
    <dbReference type="NCBI Taxonomy" id="2315694"/>
    <lineage>
        <taxon>Bacteria</taxon>
        <taxon>Bacillati</taxon>
        <taxon>Bacillota</taxon>
        <taxon>Bacilli</taxon>
        <taxon>Bacillales</taxon>
        <taxon>Paenibacillaceae</taxon>
        <taxon>Cohnella</taxon>
    </lineage>
</organism>
<evidence type="ECO:0000256" key="5">
    <source>
        <dbReference type="ARBA" id="ARBA00022553"/>
    </source>
</evidence>
<dbReference type="PANTHER" id="PTHR34220">
    <property type="entry name" value="SENSOR HISTIDINE KINASE YPDA"/>
    <property type="match status" value="1"/>
</dbReference>